<reference evidence="2" key="1">
    <citation type="journal article" date="2005" name="Nature">
        <title>The map-based sequence of the rice genome.</title>
        <authorList>
            <consortium name="International rice genome sequencing project (IRGSP)"/>
            <person name="Matsumoto T."/>
            <person name="Wu J."/>
            <person name="Kanamori H."/>
            <person name="Katayose Y."/>
            <person name="Fujisawa M."/>
            <person name="Namiki N."/>
            <person name="Mizuno H."/>
            <person name="Yamamoto K."/>
            <person name="Antonio B.A."/>
            <person name="Baba T."/>
            <person name="Sakata K."/>
            <person name="Nagamura Y."/>
            <person name="Aoki H."/>
            <person name="Arikawa K."/>
            <person name="Arita K."/>
            <person name="Bito T."/>
            <person name="Chiden Y."/>
            <person name="Fujitsuka N."/>
            <person name="Fukunaka R."/>
            <person name="Hamada M."/>
            <person name="Harada C."/>
            <person name="Hayashi A."/>
            <person name="Hijishita S."/>
            <person name="Honda M."/>
            <person name="Hosokawa S."/>
            <person name="Ichikawa Y."/>
            <person name="Idonuma A."/>
            <person name="Iijima M."/>
            <person name="Ikeda M."/>
            <person name="Ikeno M."/>
            <person name="Ito K."/>
            <person name="Ito S."/>
            <person name="Ito T."/>
            <person name="Ito Y."/>
            <person name="Ito Y."/>
            <person name="Iwabuchi A."/>
            <person name="Kamiya K."/>
            <person name="Karasawa W."/>
            <person name="Kurita K."/>
            <person name="Katagiri S."/>
            <person name="Kikuta A."/>
            <person name="Kobayashi H."/>
            <person name="Kobayashi N."/>
            <person name="Machita K."/>
            <person name="Maehara T."/>
            <person name="Masukawa M."/>
            <person name="Mizubayashi T."/>
            <person name="Mukai Y."/>
            <person name="Nagasaki H."/>
            <person name="Nagata Y."/>
            <person name="Naito S."/>
            <person name="Nakashima M."/>
            <person name="Nakama Y."/>
            <person name="Nakamichi Y."/>
            <person name="Nakamura M."/>
            <person name="Meguro A."/>
            <person name="Negishi M."/>
            <person name="Ohta I."/>
            <person name="Ohta T."/>
            <person name="Okamoto M."/>
            <person name="Ono N."/>
            <person name="Saji S."/>
            <person name="Sakaguchi M."/>
            <person name="Sakai K."/>
            <person name="Shibata M."/>
            <person name="Shimokawa T."/>
            <person name="Song J."/>
            <person name="Takazaki Y."/>
            <person name="Terasawa K."/>
            <person name="Tsugane M."/>
            <person name="Tsuji K."/>
            <person name="Ueda S."/>
            <person name="Waki K."/>
            <person name="Yamagata H."/>
            <person name="Yamamoto M."/>
            <person name="Yamamoto S."/>
            <person name="Yamane H."/>
            <person name="Yoshiki S."/>
            <person name="Yoshihara R."/>
            <person name="Yukawa K."/>
            <person name="Zhong H."/>
            <person name="Yano M."/>
            <person name="Yuan Q."/>
            <person name="Ouyang S."/>
            <person name="Liu J."/>
            <person name="Jones K.M."/>
            <person name="Gansberger K."/>
            <person name="Moffat K."/>
            <person name="Hill J."/>
            <person name="Bera J."/>
            <person name="Fadrosh D."/>
            <person name="Jin S."/>
            <person name="Johri S."/>
            <person name="Kim M."/>
            <person name="Overton L."/>
            <person name="Reardon M."/>
            <person name="Tsitrin T."/>
            <person name="Vuong H."/>
            <person name="Weaver B."/>
            <person name="Ciecko A."/>
            <person name="Tallon L."/>
            <person name="Jackson J."/>
            <person name="Pai G."/>
            <person name="Aken S.V."/>
            <person name="Utterback T."/>
            <person name="Reidmuller S."/>
            <person name="Feldblyum T."/>
            <person name="Hsiao J."/>
            <person name="Zismann V."/>
            <person name="Iobst S."/>
            <person name="de Vazeille A.R."/>
            <person name="Buell C.R."/>
            <person name="Ying K."/>
            <person name="Li Y."/>
            <person name="Lu T."/>
            <person name="Huang Y."/>
            <person name="Zhao Q."/>
            <person name="Feng Q."/>
            <person name="Zhang L."/>
            <person name="Zhu J."/>
            <person name="Weng Q."/>
            <person name="Mu J."/>
            <person name="Lu Y."/>
            <person name="Fan D."/>
            <person name="Liu Y."/>
            <person name="Guan J."/>
            <person name="Zhang Y."/>
            <person name="Yu S."/>
            <person name="Liu X."/>
            <person name="Zhang Y."/>
            <person name="Hong G."/>
            <person name="Han B."/>
            <person name="Choisne N."/>
            <person name="Demange N."/>
            <person name="Orjeda G."/>
            <person name="Samain S."/>
            <person name="Cattolico L."/>
            <person name="Pelletier E."/>
            <person name="Couloux A."/>
            <person name="Segurens B."/>
            <person name="Wincker P."/>
            <person name="D'Hont A."/>
            <person name="Scarpelli C."/>
            <person name="Weissenbach J."/>
            <person name="Salanoubat M."/>
            <person name="Quetier F."/>
            <person name="Yu Y."/>
            <person name="Kim H.R."/>
            <person name="Rambo T."/>
            <person name="Currie J."/>
            <person name="Collura K."/>
            <person name="Luo M."/>
            <person name="Yang T."/>
            <person name="Ammiraju J.S.S."/>
            <person name="Engler F."/>
            <person name="Soderlund C."/>
            <person name="Wing R.A."/>
            <person name="Palmer L.E."/>
            <person name="de la Bastide M."/>
            <person name="Spiegel L."/>
            <person name="Nascimento L."/>
            <person name="Zutavern T."/>
            <person name="O'Shaughnessy A."/>
            <person name="Dike S."/>
            <person name="Dedhia N."/>
            <person name="Preston R."/>
            <person name="Balija V."/>
            <person name="McCombie W.R."/>
            <person name="Chow T."/>
            <person name="Chen H."/>
            <person name="Chung M."/>
            <person name="Chen C."/>
            <person name="Shaw J."/>
            <person name="Wu H."/>
            <person name="Hsiao K."/>
            <person name="Chao Y."/>
            <person name="Chu M."/>
            <person name="Cheng C."/>
            <person name="Hour A."/>
            <person name="Lee P."/>
            <person name="Lin S."/>
            <person name="Lin Y."/>
            <person name="Liou J."/>
            <person name="Liu S."/>
            <person name="Hsing Y."/>
            <person name="Raghuvanshi S."/>
            <person name="Mohanty A."/>
            <person name="Bharti A.K."/>
            <person name="Gaur A."/>
            <person name="Gupta V."/>
            <person name="Kumar D."/>
            <person name="Ravi V."/>
            <person name="Vij S."/>
            <person name="Kapur A."/>
            <person name="Khurana P."/>
            <person name="Khurana P."/>
            <person name="Khurana J.P."/>
            <person name="Tyagi A.K."/>
            <person name="Gaikwad K."/>
            <person name="Singh A."/>
            <person name="Dalal V."/>
            <person name="Srivastava S."/>
            <person name="Dixit A."/>
            <person name="Pal A.K."/>
            <person name="Ghazi I.A."/>
            <person name="Yadav M."/>
            <person name="Pandit A."/>
            <person name="Bhargava A."/>
            <person name="Sureshbabu K."/>
            <person name="Batra K."/>
            <person name="Sharma T.R."/>
            <person name="Mohapatra T."/>
            <person name="Singh N.K."/>
            <person name="Messing J."/>
            <person name="Nelson A.B."/>
            <person name="Fuks G."/>
            <person name="Kavchok S."/>
            <person name="Keizer G."/>
            <person name="Linton E."/>
            <person name="Llaca V."/>
            <person name="Song R."/>
            <person name="Tanyolac B."/>
            <person name="Young S."/>
            <person name="Ho-Il K."/>
            <person name="Hahn J.H."/>
            <person name="Sangsakoo G."/>
            <person name="Vanavichit A."/>
            <person name="de Mattos Luiz.A.T."/>
            <person name="Zimmer P.D."/>
            <person name="Malone G."/>
            <person name="Dellagostin O."/>
            <person name="de Oliveira A.C."/>
            <person name="Bevan M."/>
            <person name="Bancroft I."/>
            <person name="Minx P."/>
            <person name="Cordum H."/>
            <person name="Wilson R."/>
            <person name="Cheng Z."/>
            <person name="Jin W."/>
            <person name="Jiang J."/>
            <person name="Leong S.A."/>
            <person name="Iwama H."/>
            <person name="Gojobori T."/>
            <person name="Itoh T."/>
            <person name="Niimura Y."/>
            <person name="Fujii Y."/>
            <person name="Habara T."/>
            <person name="Sakai H."/>
            <person name="Sato Y."/>
            <person name="Wilson G."/>
            <person name="Kumar K."/>
            <person name="McCouch S."/>
            <person name="Juretic N."/>
            <person name="Hoen D."/>
            <person name="Wright S."/>
            <person name="Bruskiewich R."/>
            <person name="Bureau T."/>
            <person name="Miyao A."/>
            <person name="Hirochika H."/>
            <person name="Nishikawa T."/>
            <person name="Kadowaki K."/>
            <person name="Sugiura M."/>
            <person name="Burr B."/>
            <person name="Sasaki T."/>
        </authorList>
    </citation>
    <scope>NUCLEOTIDE SEQUENCE [LARGE SCALE GENOMIC DNA]</scope>
    <source>
        <strain evidence="2">cv. Nipponbare</strain>
    </source>
</reference>
<gene>
    <name evidence="1" type="ordered locus">Os06g0619066</name>
    <name evidence="1" type="ORF">OSNPB_060619066</name>
</gene>
<proteinExistence type="predicted"/>
<dbReference type="EMBL" id="AP014962">
    <property type="protein sequence ID" value="BAS98644.1"/>
    <property type="molecule type" value="Genomic_DNA"/>
</dbReference>
<dbReference type="AlphaFoldDB" id="A0A0P0WZ29"/>
<dbReference type="InParanoid" id="A0A0P0WZ29"/>
<dbReference type="Proteomes" id="UP000059680">
    <property type="component" value="Chromosome 6"/>
</dbReference>
<evidence type="ECO:0000313" key="1">
    <source>
        <dbReference type="EMBL" id="BAS98644.1"/>
    </source>
</evidence>
<name>A0A0P0WZ29_ORYSJ</name>
<keyword evidence="2" id="KW-1185">Reference proteome</keyword>
<organism evidence="1 2">
    <name type="scientific">Oryza sativa subsp. japonica</name>
    <name type="common">Rice</name>
    <dbReference type="NCBI Taxonomy" id="39947"/>
    <lineage>
        <taxon>Eukaryota</taxon>
        <taxon>Viridiplantae</taxon>
        <taxon>Streptophyta</taxon>
        <taxon>Embryophyta</taxon>
        <taxon>Tracheophyta</taxon>
        <taxon>Spermatophyta</taxon>
        <taxon>Magnoliopsida</taxon>
        <taxon>Liliopsida</taxon>
        <taxon>Poales</taxon>
        <taxon>Poaceae</taxon>
        <taxon>BOP clade</taxon>
        <taxon>Oryzoideae</taxon>
        <taxon>Oryzeae</taxon>
        <taxon>Oryzinae</taxon>
        <taxon>Oryza</taxon>
        <taxon>Oryza sativa</taxon>
    </lineage>
</organism>
<dbReference type="STRING" id="39947.A0A0P0WZ29"/>
<evidence type="ECO:0000313" key="2">
    <source>
        <dbReference type="Proteomes" id="UP000059680"/>
    </source>
</evidence>
<accession>A0A0P0WZ29</accession>
<feature type="non-terminal residue" evidence="1">
    <location>
        <position position="174"/>
    </location>
</feature>
<protein>
    <submittedName>
        <fullName evidence="1">Os06g0619066 protein</fullName>
    </submittedName>
</protein>
<dbReference type="Gramene" id="Os06t0619066-00">
    <property type="protein sequence ID" value="Os06t0619066-00"/>
    <property type="gene ID" value="Os06g0619066"/>
</dbReference>
<reference evidence="1 2" key="3">
    <citation type="journal article" date="2013" name="Rice">
        <title>Improvement of the Oryza sativa Nipponbare reference genome using next generation sequence and optical map data.</title>
        <authorList>
            <person name="Kawahara Y."/>
            <person name="de la Bastide M."/>
            <person name="Hamilton J.P."/>
            <person name="Kanamori H."/>
            <person name="McCombie W.R."/>
            <person name="Ouyang S."/>
            <person name="Schwartz D.C."/>
            <person name="Tanaka T."/>
            <person name="Wu J."/>
            <person name="Zhou S."/>
            <person name="Childs K.L."/>
            <person name="Davidson R.M."/>
            <person name="Lin H."/>
            <person name="Quesada-Ocampo L."/>
            <person name="Vaillancourt B."/>
            <person name="Sakai H."/>
            <person name="Lee S.S."/>
            <person name="Kim J."/>
            <person name="Numa H."/>
            <person name="Itoh T."/>
            <person name="Buell C.R."/>
            <person name="Matsumoto T."/>
        </authorList>
    </citation>
    <scope>NUCLEOTIDE SEQUENCE [LARGE SCALE GENOMIC DNA]</scope>
    <source>
        <strain evidence="2">cv. Nipponbare</strain>
    </source>
</reference>
<dbReference type="PaxDb" id="39947-A0A0P0WZ29"/>
<reference evidence="1 2" key="2">
    <citation type="journal article" date="2013" name="Plant Cell Physiol.">
        <title>Rice Annotation Project Database (RAP-DB): an integrative and interactive database for rice genomics.</title>
        <authorList>
            <person name="Sakai H."/>
            <person name="Lee S.S."/>
            <person name="Tanaka T."/>
            <person name="Numa H."/>
            <person name="Kim J."/>
            <person name="Kawahara Y."/>
            <person name="Wakimoto H."/>
            <person name="Yang C.C."/>
            <person name="Iwamoto M."/>
            <person name="Abe T."/>
            <person name="Yamada Y."/>
            <person name="Muto A."/>
            <person name="Inokuchi H."/>
            <person name="Ikemura T."/>
            <person name="Matsumoto T."/>
            <person name="Sasaki T."/>
            <person name="Itoh T."/>
        </authorList>
    </citation>
    <scope>NUCLEOTIDE SEQUENCE [LARGE SCALE GENOMIC DNA]</scope>
    <source>
        <strain evidence="2">cv. Nipponbare</strain>
    </source>
</reference>
<sequence>HEQLEDHCLGIAKLLDDHTVHTTVTDVRGTTEYIAPEWLQRRCAHTYQGIHVKLRCPAVRERKLIFCHCQNGVSLECHFQNDHTFRVGRSAGVHGEGTELMLHGDDDDVTAFDLEKVERFRERGTCTICIEPSPAVRPADDAPGGAVVQLLESSTAGAEAFCLTHPTATWTRRH</sequence>